<keyword evidence="1" id="KW-0472">Membrane</keyword>
<evidence type="ECO:0000313" key="2">
    <source>
        <dbReference type="EMBL" id="AID46915.1"/>
    </source>
</evidence>
<dbReference type="EMBL" id="KJ859677">
    <property type="protein sequence ID" value="AID46915.1"/>
    <property type="molecule type" value="Genomic_DNA"/>
</dbReference>
<organism evidence="2 3">
    <name type="scientific">Penguinpox virus</name>
    <dbReference type="NCBI Taxonomy" id="648998"/>
    <lineage>
        <taxon>Viruses</taxon>
        <taxon>Varidnaviria</taxon>
        <taxon>Bamfordvirae</taxon>
        <taxon>Nucleocytoviricota</taxon>
        <taxon>Pokkesviricetes</taxon>
        <taxon>Chitovirales</taxon>
        <taxon>Poxviridae</taxon>
        <taxon>Chordopoxvirinae</taxon>
        <taxon>Avipoxvirus</taxon>
        <taxon>Avipoxvirus penguinpox</taxon>
    </lineage>
</organism>
<reference evidence="2 3" key="1">
    <citation type="journal article" date="2014" name="BMC Genomics">
        <title>The complete genome sequences of poxviruses isolated from a penguin and a pigeon in South Africa and comparison to other sequenced avipoxviruses.</title>
        <authorList>
            <person name="Offerman K."/>
            <person name="Carulei O."/>
            <person name="van der Walt A.P."/>
            <person name="Douglass N."/>
            <person name="Williamson A.L."/>
        </authorList>
    </citation>
    <scope>NUCLEOTIDE SEQUENCE [LARGE SCALE GENOMIC DNA]</scope>
    <source>
        <strain evidence="2">PSan92</strain>
    </source>
</reference>
<protein>
    <submittedName>
        <fullName evidence="2">Uncharacterized protein</fullName>
    </submittedName>
</protein>
<gene>
    <name evidence="2" type="ORF">pepv_189</name>
</gene>
<dbReference type="RefSeq" id="YP_009046173.1">
    <property type="nucleotide sequence ID" value="NC_024446.1"/>
</dbReference>
<dbReference type="Proteomes" id="UP000140838">
    <property type="component" value="Genome"/>
</dbReference>
<keyword evidence="3" id="KW-1185">Reference proteome</keyword>
<name>A0A068EH55_9POXV</name>
<proteinExistence type="predicted"/>
<accession>A0A068EH55</accession>
<sequence length="70" mass="8367">MSIIIIIFFVLICYFALFFYTSSGVIFEPNYKLYKNGDIITDRINEEKVQIKKITKNIDDTNIELLKYYK</sequence>
<feature type="transmembrane region" description="Helical" evidence="1">
    <location>
        <begin position="6"/>
        <end position="27"/>
    </location>
</feature>
<keyword evidence="1" id="KW-0812">Transmembrane</keyword>
<dbReference type="KEGG" id="vg:19738195"/>
<dbReference type="GeneID" id="19738195"/>
<evidence type="ECO:0000313" key="3">
    <source>
        <dbReference type="Proteomes" id="UP000140838"/>
    </source>
</evidence>
<evidence type="ECO:0000256" key="1">
    <source>
        <dbReference type="SAM" id="Phobius"/>
    </source>
</evidence>
<keyword evidence="1" id="KW-1133">Transmembrane helix</keyword>